<evidence type="ECO:0000313" key="1">
    <source>
        <dbReference type="EMBL" id="MEQ2297431.1"/>
    </source>
</evidence>
<proteinExistence type="predicted"/>
<sequence>MSSPALDSSRFFHRVSHSWVPLSWDITQCTPAPAPCAAPLSTTSSSRVPAPSLKIFTASCLPESESALLPSLYTQTNKSFDFSVSEDFLFCLKIHTNDLTIEYNVRSLQVHYQSKVLD</sequence>
<keyword evidence="2" id="KW-1185">Reference proteome</keyword>
<name>A0ABV0YUE9_9TELE</name>
<accession>A0ABV0YUE9</accession>
<reference evidence="1 2" key="1">
    <citation type="submission" date="2021-06" db="EMBL/GenBank/DDBJ databases">
        <authorList>
            <person name="Palmer J.M."/>
        </authorList>
    </citation>
    <scope>NUCLEOTIDE SEQUENCE [LARGE SCALE GENOMIC DNA]</scope>
    <source>
        <strain evidence="1 2">AS_MEX2019</strain>
        <tissue evidence="1">Muscle</tissue>
    </source>
</reference>
<protein>
    <submittedName>
        <fullName evidence="1">Uncharacterized protein</fullName>
    </submittedName>
</protein>
<dbReference type="Proteomes" id="UP001469553">
    <property type="component" value="Unassembled WGS sequence"/>
</dbReference>
<comment type="caution">
    <text evidence="1">The sequence shown here is derived from an EMBL/GenBank/DDBJ whole genome shotgun (WGS) entry which is preliminary data.</text>
</comment>
<gene>
    <name evidence="1" type="ORF">AMECASPLE_034610</name>
</gene>
<evidence type="ECO:0000313" key="2">
    <source>
        <dbReference type="Proteomes" id="UP001469553"/>
    </source>
</evidence>
<organism evidence="1 2">
    <name type="scientific">Ameca splendens</name>
    <dbReference type="NCBI Taxonomy" id="208324"/>
    <lineage>
        <taxon>Eukaryota</taxon>
        <taxon>Metazoa</taxon>
        <taxon>Chordata</taxon>
        <taxon>Craniata</taxon>
        <taxon>Vertebrata</taxon>
        <taxon>Euteleostomi</taxon>
        <taxon>Actinopterygii</taxon>
        <taxon>Neopterygii</taxon>
        <taxon>Teleostei</taxon>
        <taxon>Neoteleostei</taxon>
        <taxon>Acanthomorphata</taxon>
        <taxon>Ovalentaria</taxon>
        <taxon>Atherinomorphae</taxon>
        <taxon>Cyprinodontiformes</taxon>
        <taxon>Goodeidae</taxon>
        <taxon>Ameca</taxon>
    </lineage>
</organism>
<dbReference type="EMBL" id="JAHRIP010042557">
    <property type="protein sequence ID" value="MEQ2297431.1"/>
    <property type="molecule type" value="Genomic_DNA"/>
</dbReference>